<dbReference type="InterPro" id="IPR036282">
    <property type="entry name" value="Glutathione-S-Trfase_C_sf"/>
</dbReference>
<dbReference type="SUPFAM" id="SSF52833">
    <property type="entry name" value="Thioredoxin-like"/>
    <property type="match status" value="1"/>
</dbReference>
<dbReference type="OrthoDB" id="4951845at2759"/>
<evidence type="ECO:0000313" key="2">
    <source>
        <dbReference type="EMBL" id="URE33554.1"/>
    </source>
</evidence>
<dbReference type="Gene3D" id="1.20.1050.10">
    <property type="match status" value="1"/>
</dbReference>
<dbReference type="Gene3D" id="3.40.30.10">
    <property type="entry name" value="Glutaredoxin"/>
    <property type="match status" value="1"/>
</dbReference>
<keyword evidence="3" id="KW-1185">Reference proteome</keyword>
<evidence type="ECO:0000313" key="3">
    <source>
        <dbReference type="Proteomes" id="UP001055439"/>
    </source>
</evidence>
<dbReference type="InterPro" id="IPR036249">
    <property type="entry name" value="Thioredoxin-like_sf"/>
</dbReference>
<proteinExistence type="predicted"/>
<dbReference type="PANTHER" id="PTHR44328">
    <property type="entry name" value="GLUTATHIONE S-TRANSFERASE L1"/>
    <property type="match status" value="1"/>
</dbReference>
<feature type="domain" description="GST N-terminal" evidence="1">
    <location>
        <begin position="113"/>
        <end position="170"/>
    </location>
</feature>
<dbReference type="EMBL" id="CP097510">
    <property type="protein sequence ID" value="URE33554.1"/>
    <property type="molecule type" value="Genomic_DNA"/>
</dbReference>
<protein>
    <submittedName>
        <fullName evidence="2">Glutathione S-transferase, C-terminal domain</fullName>
    </submittedName>
</protein>
<dbReference type="AlphaFoldDB" id="A0A9E7HFG4"/>
<dbReference type="Proteomes" id="UP001055439">
    <property type="component" value="Chromosome 8"/>
</dbReference>
<dbReference type="Pfam" id="PF13417">
    <property type="entry name" value="GST_N_3"/>
    <property type="match status" value="1"/>
</dbReference>
<dbReference type="Pfam" id="PF13410">
    <property type="entry name" value="GST_C_2"/>
    <property type="match status" value="1"/>
</dbReference>
<sequence>MAFLPGCEEPLGFWDAMGISNRGFRQWQQQRPPGKSQDRVHFSMPFLIRLSVADQGGAMLVQFREGGAASDPRLDIGTTGTLRWHHQVVNRSIHPIFKRINDKFYSIRAHGEQGLQEKIKLVPIDLDNKPAWYKEKVYPANKVPSLEHNNEVKGESLDLVKYIDKYFEGPELQPDDPAKQQFAEELLSYCDIFNKVMYTATTSKGDVGDDVGAALNKLEDALLQFDDGPFFLGHFSLVDIAYAPFIERLQTFFKEVKNYDITEGRPKLTLWIEELGKIDAYTHTKQDPQVLLARLKKHYGVLISPVTCSSMFI</sequence>
<organism evidence="2 3">
    <name type="scientific">Musa troglodytarum</name>
    <name type="common">fe'i banana</name>
    <dbReference type="NCBI Taxonomy" id="320322"/>
    <lineage>
        <taxon>Eukaryota</taxon>
        <taxon>Viridiplantae</taxon>
        <taxon>Streptophyta</taxon>
        <taxon>Embryophyta</taxon>
        <taxon>Tracheophyta</taxon>
        <taxon>Spermatophyta</taxon>
        <taxon>Magnoliopsida</taxon>
        <taxon>Liliopsida</taxon>
        <taxon>Zingiberales</taxon>
        <taxon>Musaceae</taxon>
        <taxon>Musa</taxon>
    </lineage>
</organism>
<dbReference type="FunFam" id="1.20.1050.10:FF:000041">
    <property type="entry name" value="Lambda class glutathione S-transferase"/>
    <property type="match status" value="1"/>
</dbReference>
<evidence type="ECO:0000259" key="1">
    <source>
        <dbReference type="Pfam" id="PF13417"/>
    </source>
</evidence>
<dbReference type="CDD" id="cd03203">
    <property type="entry name" value="GST_C_Lambda"/>
    <property type="match status" value="1"/>
</dbReference>
<dbReference type="InterPro" id="IPR004045">
    <property type="entry name" value="Glutathione_S-Trfase_N"/>
</dbReference>
<dbReference type="GO" id="GO:0004364">
    <property type="term" value="F:glutathione transferase activity"/>
    <property type="evidence" value="ECO:0007669"/>
    <property type="project" value="InterPro"/>
</dbReference>
<name>A0A9E7HFG4_9LILI</name>
<reference evidence="2" key="1">
    <citation type="submission" date="2022-05" db="EMBL/GenBank/DDBJ databases">
        <title>The Musa troglodytarum L. genome provides insights into the mechanism of non-climacteric behaviour and enrichment of carotenoids.</title>
        <authorList>
            <person name="Wang J."/>
        </authorList>
    </citation>
    <scope>NUCLEOTIDE SEQUENCE</scope>
    <source>
        <tissue evidence="2">Leaf</tissue>
    </source>
</reference>
<accession>A0A9E7HFG4</accession>
<dbReference type="InterPro" id="IPR044629">
    <property type="entry name" value="GSTL1/2/3"/>
</dbReference>
<dbReference type="SUPFAM" id="SSF47616">
    <property type="entry name" value="GST C-terminal domain-like"/>
    <property type="match status" value="1"/>
</dbReference>
<dbReference type="PANTHER" id="PTHR44328:SF16">
    <property type="entry name" value="PROTEIN IN2-1 HOMOLOG B"/>
    <property type="match status" value="1"/>
</dbReference>
<gene>
    <name evidence="2" type="ORF">MUK42_16809</name>
</gene>